<comment type="similarity">
    <text evidence="1">Belongs to the DSD1 family.</text>
</comment>
<dbReference type="SMART" id="SM01119">
    <property type="entry name" value="D-ser_dehydrat"/>
    <property type="match status" value="1"/>
</dbReference>
<dbReference type="EMBL" id="DXGH01000034">
    <property type="protein sequence ID" value="HIW81118.1"/>
    <property type="molecule type" value="Genomic_DNA"/>
</dbReference>
<dbReference type="PANTHER" id="PTHR28004:SF2">
    <property type="entry name" value="D-SERINE DEHYDRATASE"/>
    <property type="match status" value="1"/>
</dbReference>
<dbReference type="InterPro" id="IPR051466">
    <property type="entry name" value="D-amino_acid_metab_enzyme"/>
</dbReference>
<evidence type="ECO:0000259" key="3">
    <source>
        <dbReference type="SMART" id="SM01119"/>
    </source>
</evidence>
<proteinExistence type="inferred from homology"/>
<dbReference type="InterPro" id="IPR026956">
    <property type="entry name" value="D-ser_dehydrat-like_dom"/>
</dbReference>
<dbReference type="SUPFAM" id="SSF51419">
    <property type="entry name" value="PLP-binding barrel"/>
    <property type="match status" value="1"/>
</dbReference>
<dbReference type="GO" id="GO:0036088">
    <property type="term" value="P:D-serine catabolic process"/>
    <property type="evidence" value="ECO:0007669"/>
    <property type="project" value="TreeGrafter"/>
</dbReference>
<sequence length="372" mass="41669">MMTENPYCFAGQDEICSPQLIYYPEIIAQNIDLMKKLAGGADRLWPHVKTYKMEKVVKMLLAAGIKRFKCATIAELEMTVRAGAEAALMAYPLIGPNMERFLHICRDYPEVSLYAMGDDSEQVERLGSLAWKNHMTVRLLMDVDMGQHRTGVALEKAAALYRKWNAFEGIRMCGFHCYDGHRHEHGLEERMAAAAPWDAQINALQKELTAQGMDCGVTIMGGTPSFPCHEHLTDAYLSPGTCVIQDIGYRDAYADLPFVPAAALLTRVISRPTEDTFTLDLGTKAVACDPPIPRAQIVGMEYAQTVMHNEEHWVLKVPKEHRKDIPEIGSVLFALPVHICPTTALYASVLAVEGGRIREWWEVTAAKRRITY</sequence>
<dbReference type="InterPro" id="IPR029066">
    <property type="entry name" value="PLP-binding_barrel"/>
</dbReference>
<dbReference type="Gene3D" id="3.20.20.10">
    <property type="entry name" value="Alanine racemase"/>
    <property type="match status" value="1"/>
</dbReference>
<dbReference type="Proteomes" id="UP000824265">
    <property type="component" value="Unassembled WGS sequence"/>
</dbReference>
<feature type="domain" description="D-serine dehydratase-like" evidence="3">
    <location>
        <begin position="261"/>
        <end position="353"/>
    </location>
</feature>
<reference evidence="4" key="2">
    <citation type="submission" date="2021-04" db="EMBL/GenBank/DDBJ databases">
        <authorList>
            <person name="Gilroy R."/>
        </authorList>
    </citation>
    <scope>NUCLEOTIDE SEQUENCE</scope>
    <source>
        <strain evidence="4">CHK195-6426</strain>
    </source>
</reference>
<gene>
    <name evidence="4" type="ORF">H9742_06230</name>
</gene>
<dbReference type="CDD" id="cd06821">
    <property type="entry name" value="PLPDE_III_D-TA"/>
    <property type="match status" value="1"/>
</dbReference>
<dbReference type="Pfam" id="PF14031">
    <property type="entry name" value="D-ser_dehydrat"/>
    <property type="match status" value="1"/>
</dbReference>
<organism evidence="4 5">
    <name type="scientific">Candidatus Acetatifactor stercoripullorum</name>
    <dbReference type="NCBI Taxonomy" id="2838414"/>
    <lineage>
        <taxon>Bacteria</taxon>
        <taxon>Bacillati</taxon>
        <taxon>Bacillota</taxon>
        <taxon>Clostridia</taxon>
        <taxon>Lachnospirales</taxon>
        <taxon>Lachnospiraceae</taxon>
        <taxon>Acetatifactor</taxon>
    </lineage>
</organism>
<dbReference type="InterPro" id="IPR042208">
    <property type="entry name" value="D-ser_dehydrat-like_sf"/>
</dbReference>
<dbReference type="Pfam" id="PF01168">
    <property type="entry name" value="Ala_racemase_N"/>
    <property type="match status" value="1"/>
</dbReference>
<evidence type="ECO:0000256" key="2">
    <source>
        <dbReference type="ARBA" id="ARBA00023239"/>
    </source>
</evidence>
<comment type="caution">
    <text evidence="4">The sequence shown here is derived from an EMBL/GenBank/DDBJ whole genome shotgun (WGS) entry which is preliminary data.</text>
</comment>
<name>A0A9D1UBF8_9FIRM</name>
<dbReference type="GO" id="GO:0008721">
    <property type="term" value="F:D-serine ammonia-lyase activity"/>
    <property type="evidence" value="ECO:0007669"/>
    <property type="project" value="TreeGrafter"/>
</dbReference>
<evidence type="ECO:0000313" key="4">
    <source>
        <dbReference type="EMBL" id="HIW81118.1"/>
    </source>
</evidence>
<reference evidence="4" key="1">
    <citation type="journal article" date="2021" name="PeerJ">
        <title>Extensive microbial diversity within the chicken gut microbiome revealed by metagenomics and culture.</title>
        <authorList>
            <person name="Gilroy R."/>
            <person name="Ravi A."/>
            <person name="Getino M."/>
            <person name="Pursley I."/>
            <person name="Horton D.L."/>
            <person name="Alikhan N.F."/>
            <person name="Baker D."/>
            <person name="Gharbi K."/>
            <person name="Hall N."/>
            <person name="Watson M."/>
            <person name="Adriaenssens E.M."/>
            <person name="Foster-Nyarko E."/>
            <person name="Jarju S."/>
            <person name="Secka A."/>
            <person name="Antonio M."/>
            <person name="Oren A."/>
            <person name="Chaudhuri R.R."/>
            <person name="La Ragione R."/>
            <person name="Hildebrand F."/>
            <person name="Pallen M.J."/>
        </authorList>
    </citation>
    <scope>NUCLEOTIDE SEQUENCE</scope>
    <source>
        <strain evidence="4">CHK195-6426</strain>
    </source>
</reference>
<dbReference type="InterPro" id="IPR001608">
    <property type="entry name" value="Ala_racemase_N"/>
</dbReference>
<accession>A0A9D1UBF8</accession>
<protein>
    <submittedName>
        <fullName evidence="4">D-TA family PLP-dependent enzyme</fullName>
    </submittedName>
</protein>
<evidence type="ECO:0000256" key="1">
    <source>
        <dbReference type="ARBA" id="ARBA00005323"/>
    </source>
</evidence>
<evidence type="ECO:0000313" key="5">
    <source>
        <dbReference type="Proteomes" id="UP000824265"/>
    </source>
</evidence>
<dbReference type="PANTHER" id="PTHR28004">
    <property type="entry name" value="ZGC:162816-RELATED"/>
    <property type="match status" value="1"/>
</dbReference>
<keyword evidence="2" id="KW-0456">Lyase</keyword>
<dbReference type="Gene3D" id="2.40.37.20">
    <property type="entry name" value="D-serine dehydratase-like domain"/>
    <property type="match status" value="1"/>
</dbReference>
<dbReference type="AlphaFoldDB" id="A0A9D1UBF8"/>